<feature type="active site" description="Proton acceptor" evidence="12">
    <location>
        <position position="309"/>
    </location>
</feature>
<dbReference type="EC" id="3.5.4.25" evidence="12"/>
<dbReference type="Gene3D" id="3.40.50.10990">
    <property type="entry name" value="GTP cyclohydrolase II"/>
    <property type="match status" value="1"/>
</dbReference>
<dbReference type="InterPro" id="IPR017945">
    <property type="entry name" value="DHBP_synth_RibB-like_a/b_dom"/>
</dbReference>
<evidence type="ECO:0000256" key="7">
    <source>
        <dbReference type="ARBA" id="ARBA00022801"/>
    </source>
</evidence>
<feature type="active site" description="Nucleophile" evidence="12">
    <location>
        <position position="311"/>
    </location>
</feature>
<dbReference type="NCBIfam" id="NF001591">
    <property type="entry name" value="PRK00393.1"/>
    <property type="match status" value="1"/>
</dbReference>
<dbReference type="SUPFAM" id="SSF55821">
    <property type="entry name" value="YrdC/RibB"/>
    <property type="match status" value="1"/>
</dbReference>
<dbReference type="InterPro" id="IPR032677">
    <property type="entry name" value="GTP_cyclohydro_II"/>
</dbReference>
<dbReference type="PANTHER" id="PTHR21327:SF18">
    <property type="entry name" value="3,4-DIHYDROXY-2-BUTANONE 4-PHOSPHATE SYNTHASE"/>
    <property type="match status" value="1"/>
</dbReference>
<evidence type="ECO:0000256" key="4">
    <source>
        <dbReference type="ARBA" id="ARBA00022619"/>
    </source>
</evidence>
<dbReference type="FunFam" id="3.40.50.10990:FF:000001">
    <property type="entry name" value="Riboflavin biosynthesis protein RibBA"/>
    <property type="match status" value="1"/>
</dbReference>
<feature type="domain" description="GTP cyclohydrolase II" evidence="13">
    <location>
        <begin position="189"/>
        <end position="353"/>
    </location>
</feature>
<dbReference type="GO" id="GO:0009231">
    <property type="term" value="P:riboflavin biosynthetic process"/>
    <property type="evidence" value="ECO:0007669"/>
    <property type="project" value="UniProtKB-UniRule"/>
</dbReference>
<dbReference type="SUPFAM" id="SSF142695">
    <property type="entry name" value="RibA-like"/>
    <property type="match status" value="1"/>
</dbReference>
<keyword evidence="8 12" id="KW-0862">Zinc</keyword>
<dbReference type="GO" id="GO:0003935">
    <property type="term" value="F:GTP cyclohydrolase II activity"/>
    <property type="evidence" value="ECO:0007669"/>
    <property type="project" value="UniProtKB-UniRule"/>
</dbReference>
<feature type="binding site" evidence="12">
    <location>
        <begin position="232"/>
        <end position="236"/>
    </location>
    <ligand>
        <name>GTP</name>
        <dbReference type="ChEBI" id="CHEBI:37565"/>
    </ligand>
</feature>
<dbReference type="InterPro" id="IPR036144">
    <property type="entry name" value="RibA-like_sf"/>
</dbReference>
<comment type="pathway">
    <text evidence="1 12">Cofactor biosynthesis; riboflavin biosynthesis; 5-amino-6-(D-ribitylamino)uracil from GTP: step 1/4.</text>
</comment>
<reference evidence="14 15" key="1">
    <citation type="submission" date="2018-07" db="EMBL/GenBank/DDBJ databases">
        <title>Venubactetium sediminum gen. nov., sp. nov., isolated from a marine solar saltern.</title>
        <authorList>
            <person name="Wang S."/>
        </authorList>
    </citation>
    <scope>NUCLEOTIDE SEQUENCE [LARGE SCALE GENOMIC DNA]</scope>
    <source>
        <strain evidence="14 15">WD2A32</strain>
    </source>
</reference>
<dbReference type="RefSeq" id="WP_114580499.1">
    <property type="nucleotide sequence ID" value="NZ_QPMH01000002.1"/>
</dbReference>
<dbReference type="NCBIfam" id="TIGR00505">
    <property type="entry name" value="ribA"/>
    <property type="match status" value="1"/>
</dbReference>
<feature type="binding site" evidence="12">
    <location>
        <position position="332"/>
    </location>
    <ligand>
        <name>GTP</name>
        <dbReference type="ChEBI" id="CHEBI:37565"/>
    </ligand>
</feature>
<keyword evidence="6 12" id="KW-0547">Nucleotide-binding</keyword>
<sequence>MHEPSSASATAIAEPATASVRRVDRAAAELRRGTPVLLHGHDTAVLVQATETAAPGSVDALRSLGGTSPRLALATGRAEALGLEVASGTSTIFAELSDGPSSQPRSRHRVPMPGLDVEARISETTAGDAMTDAAVALAKIARLAPVLLIASVEVRVPAEWARSRDLLEIKAGEVLEYDNSAGQRLSWVAEARVPLADAENTRLHAFRAADGSVEHLAIVIGEPRPGEAVLTRLHSECLTGDLLGSLRCDCGDQLRGAVRAIAETGAGVLLYLAQEGRGIGLVNKLRAYALQDRGADTLDANEALGYEADERVYRPAAEMLRQLDFTRVRLLTNNPDKVAALGQYGITVEERVPHHFPSNTHNAAYLATKARRFGHMS</sequence>
<dbReference type="UniPathway" id="UPA00275">
    <property type="reaction ID" value="UER00400"/>
</dbReference>
<organism evidence="14 15">
    <name type="scientific">Ferruginivarius sediminum</name>
    <dbReference type="NCBI Taxonomy" id="2661937"/>
    <lineage>
        <taxon>Bacteria</taxon>
        <taxon>Pseudomonadati</taxon>
        <taxon>Pseudomonadota</taxon>
        <taxon>Alphaproteobacteria</taxon>
        <taxon>Rhodospirillales</taxon>
        <taxon>Rhodospirillaceae</taxon>
        <taxon>Ferruginivarius</taxon>
    </lineage>
</organism>
<proteinExistence type="inferred from homology"/>
<comment type="similarity">
    <text evidence="12">Belongs to the GTP cyclohydrolase II family.</text>
</comment>
<keyword evidence="7 12" id="KW-0378">Hydrolase</keyword>
<feature type="binding site" evidence="12">
    <location>
        <position position="250"/>
    </location>
    <ligand>
        <name>Zn(2+)</name>
        <dbReference type="ChEBI" id="CHEBI:29105"/>
        <note>catalytic</note>
    </ligand>
</feature>
<dbReference type="PANTHER" id="PTHR21327">
    <property type="entry name" value="GTP CYCLOHYDROLASE II-RELATED"/>
    <property type="match status" value="1"/>
</dbReference>
<evidence type="ECO:0000256" key="5">
    <source>
        <dbReference type="ARBA" id="ARBA00022723"/>
    </source>
</evidence>
<dbReference type="GO" id="GO:0008270">
    <property type="term" value="F:zinc ion binding"/>
    <property type="evidence" value="ECO:0007669"/>
    <property type="project" value="UniProtKB-UniRule"/>
</dbReference>
<evidence type="ECO:0000256" key="8">
    <source>
        <dbReference type="ARBA" id="ARBA00022833"/>
    </source>
</evidence>
<gene>
    <name evidence="12 14" type="primary">ribA</name>
    <name evidence="14" type="ORF">DRB17_01980</name>
</gene>
<evidence type="ECO:0000259" key="13">
    <source>
        <dbReference type="Pfam" id="PF00925"/>
    </source>
</evidence>
<comment type="caution">
    <text evidence="14">The sequence shown here is derived from an EMBL/GenBank/DDBJ whole genome shotgun (WGS) entry which is preliminary data.</text>
</comment>
<dbReference type="Proteomes" id="UP000253941">
    <property type="component" value="Unassembled WGS sequence"/>
</dbReference>
<dbReference type="InterPro" id="IPR000926">
    <property type="entry name" value="RibA"/>
</dbReference>
<feature type="binding site" evidence="12">
    <location>
        <position position="248"/>
    </location>
    <ligand>
        <name>Zn(2+)</name>
        <dbReference type="ChEBI" id="CHEBI:29105"/>
        <note>catalytic</note>
    </ligand>
</feature>
<evidence type="ECO:0000256" key="2">
    <source>
        <dbReference type="ARBA" id="ARBA00005520"/>
    </source>
</evidence>
<accession>A0A369TD39</accession>
<dbReference type="HAMAP" id="MF_00179">
    <property type="entry name" value="RibA"/>
    <property type="match status" value="1"/>
</dbReference>
<comment type="similarity">
    <text evidence="2">In the N-terminal section; belongs to the DHBP synthase family.</text>
</comment>
<feature type="binding site" evidence="12">
    <location>
        <position position="237"/>
    </location>
    <ligand>
        <name>Zn(2+)</name>
        <dbReference type="ChEBI" id="CHEBI:29105"/>
        <note>catalytic</note>
    </ligand>
</feature>
<dbReference type="GO" id="GO:0005829">
    <property type="term" value="C:cytosol"/>
    <property type="evidence" value="ECO:0007669"/>
    <property type="project" value="TreeGrafter"/>
</dbReference>
<evidence type="ECO:0000256" key="11">
    <source>
        <dbReference type="ARBA" id="ARBA00049295"/>
    </source>
</evidence>
<feature type="binding site" evidence="12">
    <location>
        <position position="253"/>
    </location>
    <ligand>
        <name>GTP</name>
        <dbReference type="ChEBI" id="CHEBI:37565"/>
    </ligand>
</feature>
<feature type="binding site" evidence="12">
    <location>
        <begin position="275"/>
        <end position="277"/>
    </location>
    <ligand>
        <name>GTP</name>
        <dbReference type="ChEBI" id="CHEBI:37565"/>
    </ligand>
</feature>
<comment type="similarity">
    <text evidence="3">In the C-terminal section; belongs to the GTP cyclohydrolase II family.</text>
</comment>
<evidence type="ECO:0000256" key="1">
    <source>
        <dbReference type="ARBA" id="ARBA00004853"/>
    </source>
</evidence>
<dbReference type="GO" id="GO:0005525">
    <property type="term" value="F:GTP binding"/>
    <property type="evidence" value="ECO:0007669"/>
    <property type="project" value="UniProtKB-KW"/>
</dbReference>
<dbReference type="EMBL" id="QPMH01000002">
    <property type="protein sequence ID" value="RDD63243.1"/>
    <property type="molecule type" value="Genomic_DNA"/>
</dbReference>
<dbReference type="CDD" id="cd00641">
    <property type="entry name" value="GTP_cyclohydro2"/>
    <property type="match status" value="1"/>
</dbReference>
<name>A0A369TD39_9PROT</name>
<dbReference type="Pfam" id="PF00925">
    <property type="entry name" value="GTP_cyclohydro2"/>
    <property type="match status" value="1"/>
</dbReference>
<keyword evidence="9 12" id="KW-0342">GTP-binding</keyword>
<evidence type="ECO:0000313" key="14">
    <source>
        <dbReference type="EMBL" id="RDD63243.1"/>
    </source>
</evidence>
<keyword evidence="15" id="KW-1185">Reference proteome</keyword>
<keyword evidence="4 12" id="KW-0686">Riboflavin biosynthesis</keyword>
<evidence type="ECO:0000256" key="10">
    <source>
        <dbReference type="ARBA" id="ARBA00043932"/>
    </source>
</evidence>
<comment type="function">
    <text evidence="10 12">Catalyzes the conversion of GTP to 2,5-diamino-6-ribosylamino-4(3H)-pyrimidinone 5'-phosphate (DARP), formate and pyrophosphate.</text>
</comment>
<evidence type="ECO:0000256" key="12">
    <source>
        <dbReference type="HAMAP-Rule" id="MF_00179"/>
    </source>
</evidence>
<keyword evidence="5 12" id="KW-0479">Metal-binding</keyword>
<comment type="catalytic activity">
    <reaction evidence="11 12">
        <text>GTP + 4 H2O = 2,5-diamino-6-hydroxy-4-(5-phosphoribosylamino)-pyrimidine + formate + 2 phosphate + 3 H(+)</text>
        <dbReference type="Rhea" id="RHEA:23704"/>
        <dbReference type="ChEBI" id="CHEBI:15377"/>
        <dbReference type="ChEBI" id="CHEBI:15378"/>
        <dbReference type="ChEBI" id="CHEBI:15740"/>
        <dbReference type="ChEBI" id="CHEBI:37565"/>
        <dbReference type="ChEBI" id="CHEBI:43474"/>
        <dbReference type="ChEBI" id="CHEBI:58614"/>
        <dbReference type="EC" id="3.5.4.25"/>
    </reaction>
</comment>
<evidence type="ECO:0000256" key="9">
    <source>
        <dbReference type="ARBA" id="ARBA00023134"/>
    </source>
</evidence>
<evidence type="ECO:0000256" key="6">
    <source>
        <dbReference type="ARBA" id="ARBA00022741"/>
    </source>
</evidence>
<evidence type="ECO:0000256" key="3">
    <source>
        <dbReference type="ARBA" id="ARBA00008976"/>
    </source>
</evidence>
<comment type="cofactor">
    <cofactor evidence="12">
        <name>Zn(2+)</name>
        <dbReference type="ChEBI" id="CHEBI:29105"/>
    </cofactor>
    <text evidence="12">Binds 1 zinc ion per subunit.</text>
</comment>
<feature type="binding site" evidence="12">
    <location>
        <position position="297"/>
    </location>
    <ligand>
        <name>GTP</name>
        <dbReference type="ChEBI" id="CHEBI:37565"/>
    </ligand>
</feature>
<protein>
    <recommendedName>
        <fullName evidence="12">GTP cyclohydrolase-2</fullName>
        <ecNumber evidence="12">3.5.4.25</ecNumber>
    </recommendedName>
    <alternativeName>
        <fullName evidence="12">GTP cyclohydrolase II</fullName>
    </alternativeName>
</protein>
<evidence type="ECO:0000313" key="15">
    <source>
        <dbReference type="Proteomes" id="UP000253941"/>
    </source>
</evidence>
<feature type="binding site" evidence="12">
    <location>
        <position position="337"/>
    </location>
    <ligand>
        <name>GTP</name>
        <dbReference type="ChEBI" id="CHEBI:37565"/>
    </ligand>
</feature>
<dbReference type="AlphaFoldDB" id="A0A369TD39"/>